<dbReference type="RefSeq" id="XP_052748587.1">
    <property type="nucleotide sequence ID" value="XM_052892627.1"/>
</dbReference>
<keyword evidence="3" id="KW-0732">Signal</keyword>
<organism evidence="4 5">
    <name type="scientific">Galleria mellonella</name>
    <name type="common">Greater wax moth</name>
    <dbReference type="NCBI Taxonomy" id="7137"/>
    <lineage>
        <taxon>Eukaryota</taxon>
        <taxon>Metazoa</taxon>
        <taxon>Ecdysozoa</taxon>
        <taxon>Arthropoda</taxon>
        <taxon>Hexapoda</taxon>
        <taxon>Insecta</taxon>
        <taxon>Pterygota</taxon>
        <taxon>Neoptera</taxon>
        <taxon>Endopterygota</taxon>
        <taxon>Lepidoptera</taxon>
        <taxon>Glossata</taxon>
        <taxon>Ditrysia</taxon>
        <taxon>Pyraloidea</taxon>
        <taxon>Pyralidae</taxon>
        <taxon>Galleriinae</taxon>
        <taxon>Galleria</taxon>
    </lineage>
</organism>
<name>A0ABM3MAZ5_GALME</name>
<dbReference type="PANTHER" id="PTHR24366:SF164">
    <property type="entry name" value="CONNECTIN-LIKE PROTEIN"/>
    <property type="match status" value="1"/>
</dbReference>
<feature type="signal peptide" evidence="3">
    <location>
        <begin position="1"/>
        <end position="27"/>
    </location>
</feature>
<sequence length="522" mass="60320">MEEKITKIIFVLITLALMNEMSIKVLAKESNKRRFRDKTGGFRKNICDVTDRESKVHCYCENSRELKNATKAECWVFNSGILKDDVIWQSFASQPALKTLSFSIRVDGTLNYIPSKALHYLKDLRSLTIRYAAITDITPYAFNNLTNLTEIILPQNEIETFHQHAFAHLPNLTLINLEDNTITEIGTEVFYDLPELQKIIFTKNNISSIADGAFQYLYKLLDLFLNRNNIFRMNRHTFDGLANLRKLDLRQNHIHNLTEFTFAELWNLQELLLGKNYLKYVSERAFDGLSQLRKLSLDDNKLVTLPSGLFAGVRGLISLDLRSNELYTLTLDNIKPILDNLKSQNSNLLLQDNNFVCDCRMKWIHTLRNETQSQNTILALDNVTCNMDPTVVSTAYSKMFHVIEYKRDRHHGISQADDKINISVSQYINISERENSHKAKYSDRKSPTKLPLTRTFFTIPPENLPCPREVTKTTEVPQIVMDPVMPLQNKIKTNRHQEMNSARSIKIVTILLFYVPVLCTFV</sequence>
<dbReference type="InterPro" id="IPR026906">
    <property type="entry name" value="LRR_5"/>
</dbReference>
<keyword evidence="2" id="KW-0677">Repeat</keyword>
<evidence type="ECO:0000313" key="4">
    <source>
        <dbReference type="Proteomes" id="UP001652740"/>
    </source>
</evidence>
<dbReference type="InterPro" id="IPR001611">
    <property type="entry name" value="Leu-rich_rpt"/>
</dbReference>
<evidence type="ECO:0000256" key="1">
    <source>
        <dbReference type="ARBA" id="ARBA00022614"/>
    </source>
</evidence>
<proteinExistence type="predicted"/>
<keyword evidence="4" id="KW-1185">Reference proteome</keyword>
<evidence type="ECO:0000256" key="3">
    <source>
        <dbReference type="SAM" id="SignalP"/>
    </source>
</evidence>
<dbReference type="SUPFAM" id="SSF52058">
    <property type="entry name" value="L domain-like"/>
    <property type="match status" value="1"/>
</dbReference>
<dbReference type="GeneID" id="113514056"/>
<dbReference type="Pfam" id="PF13855">
    <property type="entry name" value="LRR_8"/>
    <property type="match status" value="1"/>
</dbReference>
<keyword evidence="1" id="KW-0433">Leucine-rich repeat</keyword>
<dbReference type="InterPro" id="IPR003591">
    <property type="entry name" value="Leu-rich_rpt_typical-subtyp"/>
</dbReference>
<evidence type="ECO:0000256" key="2">
    <source>
        <dbReference type="ARBA" id="ARBA00022737"/>
    </source>
</evidence>
<dbReference type="Pfam" id="PF13306">
    <property type="entry name" value="LRR_5"/>
    <property type="match status" value="1"/>
</dbReference>
<reference evidence="5" key="1">
    <citation type="submission" date="2025-08" db="UniProtKB">
        <authorList>
            <consortium name="RefSeq"/>
        </authorList>
    </citation>
    <scope>IDENTIFICATION</scope>
    <source>
        <tissue evidence="5">Whole larvae</tissue>
    </source>
</reference>
<dbReference type="Proteomes" id="UP001652740">
    <property type="component" value="Unplaced"/>
</dbReference>
<gene>
    <name evidence="5" type="primary">LOC113514056</name>
</gene>
<protein>
    <submittedName>
        <fullName evidence="5">Connectin-like</fullName>
    </submittedName>
</protein>
<dbReference type="InterPro" id="IPR032675">
    <property type="entry name" value="LRR_dom_sf"/>
</dbReference>
<feature type="chain" id="PRO_5045512326" evidence="3">
    <location>
        <begin position="28"/>
        <end position="522"/>
    </location>
</feature>
<dbReference type="PROSITE" id="PS51450">
    <property type="entry name" value="LRR"/>
    <property type="match status" value="1"/>
</dbReference>
<accession>A0ABM3MAZ5</accession>
<dbReference type="Gene3D" id="3.80.10.10">
    <property type="entry name" value="Ribonuclease Inhibitor"/>
    <property type="match status" value="1"/>
</dbReference>
<evidence type="ECO:0000313" key="5">
    <source>
        <dbReference type="RefSeq" id="XP_052748587.1"/>
    </source>
</evidence>
<dbReference type="SMART" id="SM00369">
    <property type="entry name" value="LRR_TYP"/>
    <property type="match status" value="8"/>
</dbReference>
<dbReference type="PANTHER" id="PTHR24366">
    <property type="entry name" value="IG(IMMUNOGLOBULIN) AND LRR(LEUCINE RICH REPEAT) DOMAINS"/>
    <property type="match status" value="1"/>
</dbReference>